<dbReference type="InterPro" id="IPR036397">
    <property type="entry name" value="RNaseH_sf"/>
</dbReference>
<evidence type="ECO:0000259" key="1">
    <source>
        <dbReference type="PROSITE" id="PS50994"/>
    </source>
</evidence>
<accession>A0AAW2VXL6</accession>
<gene>
    <name evidence="2" type="ORF">Slati_2606500</name>
</gene>
<reference evidence="2" key="1">
    <citation type="submission" date="2020-06" db="EMBL/GenBank/DDBJ databases">
        <authorList>
            <person name="Li T."/>
            <person name="Hu X."/>
            <person name="Zhang T."/>
            <person name="Song X."/>
            <person name="Zhang H."/>
            <person name="Dai N."/>
            <person name="Sheng W."/>
            <person name="Hou X."/>
            <person name="Wei L."/>
        </authorList>
    </citation>
    <scope>NUCLEOTIDE SEQUENCE</scope>
    <source>
        <strain evidence="2">KEN1</strain>
        <tissue evidence="2">Leaf</tissue>
    </source>
</reference>
<dbReference type="PANTHER" id="PTHR45835">
    <property type="entry name" value="YALI0A06105P"/>
    <property type="match status" value="1"/>
</dbReference>
<proteinExistence type="predicted"/>
<protein>
    <submittedName>
        <fullName evidence="2">Transposon Ty3-G Gag-Pol polyprotein</fullName>
    </submittedName>
</protein>
<feature type="domain" description="Integrase catalytic" evidence="1">
    <location>
        <begin position="1"/>
        <end position="151"/>
    </location>
</feature>
<evidence type="ECO:0000313" key="2">
    <source>
        <dbReference type="EMBL" id="KAL0432722.1"/>
    </source>
</evidence>
<dbReference type="Pfam" id="PF24626">
    <property type="entry name" value="SH3_Tf2-1"/>
    <property type="match status" value="1"/>
</dbReference>
<dbReference type="GO" id="GO:0003676">
    <property type="term" value="F:nucleic acid binding"/>
    <property type="evidence" value="ECO:0007669"/>
    <property type="project" value="InterPro"/>
</dbReference>
<comment type="caution">
    <text evidence="2">The sequence shown here is derived from an EMBL/GenBank/DDBJ whole genome shotgun (WGS) entry which is preliminary data.</text>
</comment>
<dbReference type="InterPro" id="IPR001584">
    <property type="entry name" value="Integrase_cat-core"/>
</dbReference>
<dbReference type="InterPro" id="IPR012337">
    <property type="entry name" value="RNaseH-like_sf"/>
</dbReference>
<dbReference type="InterPro" id="IPR056924">
    <property type="entry name" value="SH3_Tf2-1"/>
</dbReference>
<dbReference type="SUPFAM" id="SSF53098">
    <property type="entry name" value="Ribonuclease H-like"/>
    <property type="match status" value="1"/>
</dbReference>
<dbReference type="Gene3D" id="3.30.420.10">
    <property type="entry name" value="Ribonuclease H-like superfamily/Ribonuclease H"/>
    <property type="match status" value="1"/>
</dbReference>
<dbReference type="PROSITE" id="PS50994">
    <property type="entry name" value="INTEGRASE"/>
    <property type="match status" value="1"/>
</dbReference>
<dbReference type="PANTHER" id="PTHR45835:SF99">
    <property type="entry name" value="CHROMO DOMAIN-CONTAINING PROTEIN-RELATED"/>
    <property type="match status" value="1"/>
</dbReference>
<dbReference type="GO" id="GO:0015074">
    <property type="term" value="P:DNA integration"/>
    <property type="evidence" value="ECO:0007669"/>
    <property type="project" value="InterPro"/>
</dbReference>
<dbReference type="AlphaFoldDB" id="A0AAW2VXL6"/>
<name>A0AAW2VXL6_9LAMI</name>
<dbReference type="EMBL" id="JACGWN010000009">
    <property type="protein sequence ID" value="KAL0432722.1"/>
    <property type="molecule type" value="Genomic_DNA"/>
</dbReference>
<reference evidence="2" key="2">
    <citation type="journal article" date="2024" name="Plant">
        <title>Genomic evolution and insights into agronomic trait innovations of Sesamum species.</title>
        <authorList>
            <person name="Miao H."/>
            <person name="Wang L."/>
            <person name="Qu L."/>
            <person name="Liu H."/>
            <person name="Sun Y."/>
            <person name="Le M."/>
            <person name="Wang Q."/>
            <person name="Wei S."/>
            <person name="Zheng Y."/>
            <person name="Lin W."/>
            <person name="Duan Y."/>
            <person name="Cao H."/>
            <person name="Xiong S."/>
            <person name="Wang X."/>
            <person name="Wei L."/>
            <person name="Li C."/>
            <person name="Ma Q."/>
            <person name="Ju M."/>
            <person name="Zhao R."/>
            <person name="Li G."/>
            <person name="Mu C."/>
            <person name="Tian Q."/>
            <person name="Mei H."/>
            <person name="Zhang T."/>
            <person name="Gao T."/>
            <person name="Zhang H."/>
        </authorList>
    </citation>
    <scope>NUCLEOTIDE SEQUENCE</scope>
    <source>
        <strain evidence="2">KEN1</strain>
    </source>
</reference>
<organism evidence="2">
    <name type="scientific">Sesamum latifolium</name>
    <dbReference type="NCBI Taxonomy" id="2727402"/>
    <lineage>
        <taxon>Eukaryota</taxon>
        <taxon>Viridiplantae</taxon>
        <taxon>Streptophyta</taxon>
        <taxon>Embryophyta</taxon>
        <taxon>Tracheophyta</taxon>
        <taxon>Spermatophyta</taxon>
        <taxon>Magnoliopsida</taxon>
        <taxon>eudicotyledons</taxon>
        <taxon>Gunneridae</taxon>
        <taxon>Pentapetalae</taxon>
        <taxon>asterids</taxon>
        <taxon>lamiids</taxon>
        <taxon>Lamiales</taxon>
        <taxon>Pedaliaceae</taxon>
        <taxon>Sesamum</taxon>
    </lineage>
</organism>
<sequence>MDFIAGLPRMRLGYDAIWVVVDRLTKSAHFIPIRTTYTLEKLAGIYIDSIVRLHGIPVSIVSDQHPRFTSRFWRSFQQALGTSLRLSMAYHPQTDGQSERIIQTLEDMLRACVLDFKGGWSDYLTLVEFSYNNSYHSSIGVAPYEALYGRKCRSSLCWDEVGEKVITGPELVQETVEKVASIRKRLKEAQDRQKSWADVKRRPLEFHQGDKVYLKIAPTRWVIRFGRSGKLSPRYVGPYEVLEKLGEAAYRIALPPSLARVHNVFHVSQLRRYIPDSIHVLEPEPLLVKENLTYEEFPIRIIDRKEQVLRTRTIPYVKVQWSNHTERKATWEMESTMRNKYPNLFTNPGTFSFEDETLYKGGKM</sequence>